<keyword evidence="4" id="KW-1185">Reference proteome</keyword>
<feature type="region of interest" description="Disordered" evidence="1">
    <location>
        <begin position="121"/>
        <end position="160"/>
    </location>
</feature>
<evidence type="ECO:0000256" key="1">
    <source>
        <dbReference type="SAM" id="MobiDB-lite"/>
    </source>
</evidence>
<dbReference type="GO" id="GO:0005634">
    <property type="term" value="C:nucleus"/>
    <property type="evidence" value="ECO:0007669"/>
    <property type="project" value="InterPro"/>
</dbReference>
<dbReference type="InterPro" id="IPR048337">
    <property type="entry name" value="FAM50A/XAP5_C"/>
</dbReference>
<dbReference type="InterPro" id="IPR007005">
    <property type="entry name" value="XAP5"/>
</dbReference>
<comment type="caution">
    <text evidence="3">The sequence shown here is derived from an EMBL/GenBank/DDBJ whole genome shotgun (WGS) entry which is preliminary data.</text>
</comment>
<feature type="compositionally biased region" description="Acidic residues" evidence="1">
    <location>
        <begin position="121"/>
        <end position="131"/>
    </location>
</feature>
<evidence type="ECO:0000313" key="4">
    <source>
        <dbReference type="Proteomes" id="UP001152795"/>
    </source>
</evidence>
<dbReference type="GO" id="GO:0006325">
    <property type="term" value="P:chromatin organization"/>
    <property type="evidence" value="ECO:0007669"/>
    <property type="project" value="TreeGrafter"/>
</dbReference>
<organism evidence="3 4">
    <name type="scientific">Paramuricea clavata</name>
    <name type="common">Red gorgonian</name>
    <name type="synonym">Violescent sea-whip</name>
    <dbReference type="NCBI Taxonomy" id="317549"/>
    <lineage>
        <taxon>Eukaryota</taxon>
        <taxon>Metazoa</taxon>
        <taxon>Cnidaria</taxon>
        <taxon>Anthozoa</taxon>
        <taxon>Octocorallia</taxon>
        <taxon>Malacalcyonacea</taxon>
        <taxon>Plexauridae</taxon>
        <taxon>Paramuricea</taxon>
    </lineage>
</organism>
<feature type="domain" description="FAM50A/XAP5 C-terminal" evidence="2">
    <location>
        <begin position="180"/>
        <end position="320"/>
    </location>
</feature>
<feature type="compositionally biased region" description="Basic and acidic residues" evidence="1">
    <location>
        <begin position="151"/>
        <end position="160"/>
    </location>
</feature>
<feature type="region of interest" description="Disordered" evidence="1">
    <location>
        <begin position="83"/>
        <end position="106"/>
    </location>
</feature>
<dbReference type="AlphaFoldDB" id="A0A6S7J034"/>
<dbReference type="PANTHER" id="PTHR12722">
    <property type="entry name" value="XAP-5 PROTEIN-RELATED"/>
    <property type="match status" value="1"/>
</dbReference>
<feature type="region of interest" description="Disordered" evidence="1">
    <location>
        <begin position="1"/>
        <end position="22"/>
    </location>
</feature>
<dbReference type="PANTHER" id="PTHR12722:SF0">
    <property type="entry name" value="PROTEIN FAM50A"/>
    <property type="match status" value="1"/>
</dbReference>
<feature type="compositionally biased region" description="Basic and acidic residues" evidence="1">
    <location>
        <begin position="83"/>
        <end position="102"/>
    </location>
</feature>
<dbReference type="Pfam" id="PF04921">
    <property type="entry name" value="XAP5"/>
    <property type="match status" value="1"/>
</dbReference>
<proteinExistence type="predicted"/>
<protein>
    <submittedName>
        <fullName evidence="3">FAM50A-like</fullName>
    </submittedName>
</protein>
<dbReference type="OrthoDB" id="1562195at2759"/>
<evidence type="ECO:0000259" key="2">
    <source>
        <dbReference type="Pfam" id="PF04921"/>
    </source>
</evidence>
<name>A0A6S7J034_PARCT</name>
<dbReference type="EMBL" id="CACRXK020013465">
    <property type="protein sequence ID" value="CAB4025185.1"/>
    <property type="molecule type" value="Genomic_DNA"/>
</dbReference>
<reference evidence="3" key="1">
    <citation type="submission" date="2020-04" db="EMBL/GenBank/DDBJ databases">
        <authorList>
            <person name="Alioto T."/>
            <person name="Alioto T."/>
            <person name="Gomez Garrido J."/>
        </authorList>
    </citation>
    <scope>NUCLEOTIDE SEQUENCE</scope>
    <source>
        <strain evidence="3">A484AB</strain>
    </source>
</reference>
<evidence type="ECO:0000313" key="3">
    <source>
        <dbReference type="EMBL" id="CAB4025185.1"/>
    </source>
</evidence>
<gene>
    <name evidence="3" type="ORF">PACLA_8A044938</name>
</gene>
<dbReference type="Proteomes" id="UP001152795">
    <property type="component" value="Unassembled WGS sequence"/>
</dbReference>
<accession>A0A6S7J034</accession>
<sequence length="325" mass="38362">MAQYKGAAREGQRAAHLMKKREKQKEELELLKKKIADESKSGTIGFGSKFETQYDVVEQQLKSSTIGLVTLDEMKAKREDLVREHEKKLAAQLKQDKKDKNKKDKKKKLAKISAGLSFDIDGEEEDDDDIEPVVKKRKPGKNPDVDTSFLPDKDREEVERQERERLRQEWVEMQEKIKKEEIEITYSYWDGSGHRRKLIMKKGNSIQQFLQKCLEQLRKDFTELKPVTTEQVMYVKEDLIIPQHYTFYDFIVNKARGKSGPLFNFDVHEDIRLTNDATIEKDESHAGKVCLRTWYERNKHIFPASRWEPYDPEKKWSKYTISEKK</sequence>